<protein>
    <recommendedName>
        <fullName evidence="5">Putative phosphoenolpyruvate synthase regulatory protein</fullName>
        <shortName evidence="5">PEP synthase regulatory protein</shortName>
        <shortName evidence="5">PSRP</shortName>
        <ecNumber evidence="5">2.7.11.33</ecNumber>
        <ecNumber evidence="5">2.7.4.28</ecNumber>
    </recommendedName>
    <alternativeName>
        <fullName evidence="5">Pyruvate, water dikinase regulatory protein</fullName>
    </alternativeName>
</protein>
<keyword evidence="7" id="KW-1185">Reference proteome</keyword>
<dbReference type="FunCoup" id="A0A1B4XF86">
    <property type="interactions" value="257"/>
</dbReference>
<dbReference type="GO" id="GO:0004674">
    <property type="term" value="F:protein serine/threonine kinase activity"/>
    <property type="evidence" value="ECO:0007669"/>
    <property type="project" value="UniProtKB-UniRule"/>
</dbReference>
<dbReference type="RefSeq" id="WP_096360318.1">
    <property type="nucleotide sequence ID" value="NZ_AP014879.1"/>
</dbReference>
<dbReference type="EC" id="2.7.4.28" evidence="5"/>
<dbReference type="InterPro" id="IPR026530">
    <property type="entry name" value="PSRP"/>
</dbReference>
<gene>
    <name evidence="6" type="ORF">SCL_1148</name>
</gene>
<dbReference type="Proteomes" id="UP000243180">
    <property type="component" value="Chromosome"/>
</dbReference>
<evidence type="ECO:0000313" key="6">
    <source>
        <dbReference type="EMBL" id="BAV33461.1"/>
    </source>
</evidence>
<dbReference type="Pfam" id="PF03618">
    <property type="entry name" value="Kinase-PPPase"/>
    <property type="match status" value="1"/>
</dbReference>
<evidence type="ECO:0000256" key="1">
    <source>
        <dbReference type="ARBA" id="ARBA00022527"/>
    </source>
</evidence>
<evidence type="ECO:0000256" key="5">
    <source>
        <dbReference type="HAMAP-Rule" id="MF_01062"/>
    </source>
</evidence>
<evidence type="ECO:0000313" key="7">
    <source>
        <dbReference type="Proteomes" id="UP000243180"/>
    </source>
</evidence>
<dbReference type="KEGG" id="slim:SCL_1148"/>
<keyword evidence="2 5" id="KW-0808">Transferase</keyword>
<feature type="binding site" evidence="5">
    <location>
        <begin position="157"/>
        <end position="164"/>
    </location>
    <ligand>
        <name>ADP</name>
        <dbReference type="ChEBI" id="CHEBI:456216"/>
    </ligand>
</feature>
<reference evidence="6 7" key="1">
    <citation type="submission" date="2015-05" db="EMBL/GenBank/DDBJ databases">
        <title>Complete genome sequence of a sulfur-oxidizing gammaproteobacterium strain HA5.</title>
        <authorList>
            <person name="Miura A."/>
            <person name="Kojima H."/>
            <person name="Fukui M."/>
        </authorList>
    </citation>
    <scope>NUCLEOTIDE SEQUENCE [LARGE SCALE GENOMIC DNA]</scope>
    <source>
        <strain evidence="6 7">HA5</strain>
    </source>
</reference>
<dbReference type="EMBL" id="AP014879">
    <property type="protein sequence ID" value="BAV33461.1"/>
    <property type="molecule type" value="Genomic_DNA"/>
</dbReference>
<evidence type="ECO:0000256" key="2">
    <source>
        <dbReference type="ARBA" id="ARBA00022679"/>
    </source>
</evidence>
<dbReference type="PANTHER" id="PTHR31756:SF3">
    <property type="entry name" value="PYRUVATE, PHOSPHATE DIKINASE REGULATORY PROTEIN 1, CHLOROPLASTIC"/>
    <property type="match status" value="1"/>
</dbReference>
<comment type="function">
    <text evidence="5">Bifunctional serine/threonine kinase and phosphorylase involved in the regulation of the phosphoenolpyruvate synthase (PEPS) by catalyzing its phosphorylation/dephosphorylation.</text>
</comment>
<evidence type="ECO:0000256" key="4">
    <source>
        <dbReference type="ARBA" id="ARBA00022777"/>
    </source>
</evidence>
<accession>A0A1B4XF86</accession>
<dbReference type="InterPro" id="IPR005177">
    <property type="entry name" value="Kinase-pyrophosphorylase"/>
</dbReference>
<dbReference type="InParanoid" id="A0A1B4XF86"/>
<dbReference type="GO" id="GO:0043531">
    <property type="term" value="F:ADP binding"/>
    <property type="evidence" value="ECO:0007669"/>
    <property type="project" value="UniProtKB-UniRule"/>
</dbReference>
<sequence length="278" mass="31007">MTTAKSQRTVFFVSDRTGITAELLGKTLLTQFPGIEFLKRTFPFVDSVDKAKSVLAKIHDTAQKEDRPPIVFSTLINEEVRAALASDRALIIDLFADFIRRLETELGQESTHALGLSHGIGDELVYQKRMDALNYTLSHDDGMHTANYDRADVILVGVSRTGKTPTCLYLAMQYGICAANYPLTPDDFNELALPKPLQPQRAKLHGLTIQPERLAKIRHERKPESRYASLENCQGEIRAAEALLRQAHIPILDTSSMSIEEIAISILYGTGLIKRVKT</sequence>
<dbReference type="HAMAP" id="MF_01062">
    <property type="entry name" value="PSRP"/>
    <property type="match status" value="1"/>
</dbReference>
<dbReference type="GO" id="GO:0005524">
    <property type="term" value="F:ATP binding"/>
    <property type="evidence" value="ECO:0007669"/>
    <property type="project" value="InterPro"/>
</dbReference>
<proteinExistence type="inferred from homology"/>
<name>A0A1B4XF86_9GAMM</name>
<dbReference type="OrthoDB" id="9782201at2"/>
<dbReference type="EC" id="2.7.11.33" evidence="5"/>
<keyword evidence="1 5" id="KW-0723">Serine/threonine-protein kinase</keyword>
<dbReference type="PANTHER" id="PTHR31756">
    <property type="entry name" value="PYRUVATE, PHOSPHATE DIKINASE REGULATORY PROTEIN 1, CHLOROPLASTIC"/>
    <property type="match status" value="1"/>
</dbReference>
<comment type="catalytic activity">
    <reaction evidence="5">
        <text>[pyruvate, water dikinase] + ADP = [pyruvate, water dikinase]-phosphate + AMP + H(+)</text>
        <dbReference type="Rhea" id="RHEA:46020"/>
        <dbReference type="Rhea" id="RHEA-COMP:11425"/>
        <dbReference type="Rhea" id="RHEA-COMP:11426"/>
        <dbReference type="ChEBI" id="CHEBI:15378"/>
        <dbReference type="ChEBI" id="CHEBI:43176"/>
        <dbReference type="ChEBI" id="CHEBI:68546"/>
        <dbReference type="ChEBI" id="CHEBI:456215"/>
        <dbReference type="ChEBI" id="CHEBI:456216"/>
        <dbReference type="EC" id="2.7.11.33"/>
    </reaction>
</comment>
<dbReference type="GO" id="GO:0016776">
    <property type="term" value="F:phosphotransferase activity, phosphate group as acceptor"/>
    <property type="evidence" value="ECO:0007669"/>
    <property type="project" value="UniProtKB-UniRule"/>
</dbReference>
<evidence type="ECO:0000256" key="3">
    <source>
        <dbReference type="ARBA" id="ARBA00022741"/>
    </source>
</evidence>
<comment type="similarity">
    <text evidence="5">Belongs to the pyruvate, phosphate/water dikinase regulatory protein family. PSRP subfamily.</text>
</comment>
<keyword evidence="3 5" id="KW-0547">Nucleotide-binding</keyword>
<dbReference type="AlphaFoldDB" id="A0A1B4XF86"/>
<keyword evidence="4 5" id="KW-0418">Kinase</keyword>
<comment type="catalytic activity">
    <reaction evidence="5">
        <text>[pyruvate, water dikinase]-phosphate + phosphate + H(+) = [pyruvate, water dikinase] + diphosphate</text>
        <dbReference type="Rhea" id="RHEA:48580"/>
        <dbReference type="Rhea" id="RHEA-COMP:11425"/>
        <dbReference type="Rhea" id="RHEA-COMP:11426"/>
        <dbReference type="ChEBI" id="CHEBI:15378"/>
        <dbReference type="ChEBI" id="CHEBI:33019"/>
        <dbReference type="ChEBI" id="CHEBI:43176"/>
        <dbReference type="ChEBI" id="CHEBI:43474"/>
        <dbReference type="ChEBI" id="CHEBI:68546"/>
        <dbReference type="EC" id="2.7.4.28"/>
    </reaction>
</comment>
<dbReference type="NCBIfam" id="NF003742">
    <property type="entry name" value="PRK05339.1"/>
    <property type="match status" value="1"/>
</dbReference>
<organism evidence="6 7">
    <name type="scientific">Sulfuricaulis limicola</name>
    <dbReference type="NCBI Taxonomy" id="1620215"/>
    <lineage>
        <taxon>Bacteria</taxon>
        <taxon>Pseudomonadati</taxon>
        <taxon>Pseudomonadota</taxon>
        <taxon>Gammaproteobacteria</taxon>
        <taxon>Acidiferrobacterales</taxon>
        <taxon>Acidiferrobacteraceae</taxon>
        <taxon>Sulfuricaulis</taxon>
    </lineage>
</organism>